<dbReference type="EMBL" id="BT139955">
    <property type="protein sequence ID" value="AFK39750.1"/>
    <property type="molecule type" value="mRNA"/>
</dbReference>
<protein>
    <recommendedName>
        <fullName evidence="2">F-box associated interaction domain-containing protein</fullName>
    </recommendedName>
</protein>
<proteinExistence type="evidence at transcript level"/>
<evidence type="ECO:0000313" key="1">
    <source>
        <dbReference type="EMBL" id="AFK39750.1"/>
    </source>
</evidence>
<evidence type="ECO:0008006" key="2">
    <source>
        <dbReference type="Google" id="ProtNLM"/>
    </source>
</evidence>
<accession>I3SHK8</accession>
<dbReference type="AlphaFoldDB" id="I3SHK8"/>
<organism evidence="1">
    <name type="scientific">Medicago truncatula</name>
    <name type="common">Barrel medic</name>
    <name type="synonym">Medicago tribuloides</name>
    <dbReference type="NCBI Taxonomy" id="3880"/>
    <lineage>
        <taxon>Eukaryota</taxon>
        <taxon>Viridiplantae</taxon>
        <taxon>Streptophyta</taxon>
        <taxon>Embryophyta</taxon>
        <taxon>Tracheophyta</taxon>
        <taxon>Spermatophyta</taxon>
        <taxon>Magnoliopsida</taxon>
        <taxon>eudicotyledons</taxon>
        <taxon>Gunneridae</taxon>
        <taxon>Pentapetalae</taxon>
        <taxon>rosids</taxon>
        <taxon>fabids</taxon>
        <taxon>Fabales</taxon>
        <taxon>Fabaceae</taxon>
        <taxon>Papilionoideae</taxon>
        <taxon>50 kb inversion clade</taxon>
        <taxon>NPAAA clade</taxon>
        <taxon>Hologalegina</taxon>
        <taxon>IRL clade</taxon>
        <taxon>Trifolieae</taxon>
        <taxon>Medicago</taxon>
    </lineage>
</organism>
<name>I3SHK8_MEDTR</name>
<sequence>MPTSPFSPIVGRTQAGLLFNDGIHWLAYHHDLRKGVIAVFDLMERKLFYMDLPYNSYWCCELWVFGEFLSFSTMNFSNNTVMIWTMKEYKVNSSWTKTHAVSVDGTPNESFSPFCCTKNGDIIGTDQETGLVRYNDKGQLLEHRPYSSEFEAVVYTEFLLSLPGESEQA</sequence>
<dbReference type="ExpressionAtlas" id="I3SHK8">
    <property type="expression patterns" value="differential"/>
</dbReference>
<reference evidence="1" key="1">
    <citation type="submission" date="2012-05" db="EMBL/GenBank/DDBJ databases">
        <authorList>
            <person name="Krishnakumar V."/>
            <person name="Cheung F."/>
            <person name="Xiao Y."/>
            <person name="Chan A."/>
            <person name="Moskal W.A."/>
            <person name="Town C.D."/>
        </authorList>
    </citation>
    <scope>NUCLEOTIDE SEQUENCE</scope>
</reference>